<dbReference type="InterPro" id="IPR033454">
    <property type="entry name" value="RecG_wedge"/>
</dbReference>
<dbReference type="PANTHER" id="PTHR47964:SF1">
    <property type="entry name" value="ATP-DEPENDENT DNA HELICASE HOMOLOG RECG, CHLOROPLASTIC"/>
    <property type="match status" value="1"/>
</dbReference>
<feature type="domain" description="RecG wedge" evidence="3">
    <location>
        <begin position="1"/>
        <end position="83"/>
    </location>
</feature>
<dbReference type="EMBL" id="UINC01220888">
    <property type="protein sequence ID" value="SVE49001.1"/>
    <property type="molecule type" value="Genomic_DNA"/>
</dbReference>
<gene>
    <name evidence="4" type="ORF">METZ01_LOCUS501855</name>
</gene>
<dbReference type="Gene3D" id="3.40.50.300">
    <property type="entry name" value="P-loop containing nucleotide triphosphate hydrolases"/>
    <property type="match status" value="1"/>
</dbReference>
<proteinExistence type="predicted"/>
<dbReference type="Pfam" id="PF17191">
    <property type="entry name" value="RecG_wedge"/>
    <property type="match status" value="1"/>
</dbReference>
<keyword evidence="2" id="KW-0547">Nucleotide-binding</keyword>
<dbReference type="Gene3D" id="2.40.50.140">
    <property type="entry name" value="Nucleic acid-binding proteins"/>
    <property type="match status" value="1"/>
</dbReference>
<keyword evidence="2" id="KW-0347">Helicase</keyword>
<evidence type="ECO:0000256" key="2">
    <source>
        <dbReference type="ARBA" id="ARBA00022806"/>
    </source>
</evidence>
<dbReference type="CDD" id="cd04488">
    <property type="entry name" value="RecG_wedge_OBF"/>
    <property type="match status" value="1"/>
</dbReference>
<keyword evidence="2" id="KW-0067">ATP-binding</keyword>
<feature type="non-terminal residue" evidence="4">
    <location>
        <position position="233"/>
    </location>
</feature>
<dbReference type="GO" id="GO:0006281">
    <property type="term" value="P:DNA repair"/>
    <property type="evidence" value="ECO:0007669"/>
    <property type="project" value="InterPro"/>
</dbReference>
<feature type="non-terminal residue" evidence="4">
    <location>
        <position position="1"/>
    </location>
</feature>
<dbReference type="SUPFAM" id="SSF52540">
    <property type="entry name" value="P-loop containing nucleoside triphosphate hydrolases"/>
    <property type="match status" value="1"/>
</dbReference>
<dbReference type="InterPro" id="IPR047112">
    <property type="entry name" value="RecG/Mfd"/>
</dbReference>
<name>A0A383DWY3_9ZZZZ</name>
<organism evidence="4">
    <name type="scientific">marine metagenome</name>
    <dbReference type="NCBI Taxonomy" id="408172"/>
    <lineage>
        <taxon>unclassified sequences</taxon>
        <taxon>metagenomes</taxon>
        <taxon>ecological metagenomes</taxon>
    </lineage>
</organism>
<dbReference type="GO" id="GO:0016787">
    <property type="term" value="F:hydrolase activity"/>
    <property type="evidence" value="ECO:0007669"/>
    <property type="project" value="UniProtKB-KW"/>
</dbReference>
<dbReference type="InterPro" id="IPR027417">
    <property type="entry name" value="P-loop_NTPase"/>
</dbReference>
<dbReference type="GO" id="GO:0003678">
    <property type="term" value="F:DNA helicase activity"/>
    <property type="evidence" value="ECO:0007669"/>
    <property type="project" value="TreeGrafter"/>
</dbReference>
<dbReference type="PANTHER" id="PTHR47964">
    <property type="entry name" value="ATP-DEPENDENT DNA HELICASE HOMOLOG RECG, CHLOROPLASTIC"/>
    <property type="match status" value="1"/>
</dbReference>
<protein>
    <recommendedName>
        <fullName evidence="3">RecG wedge domain-containing protein</fullName>
    </recommendedName>
</protein>
<dbReference type="AlphaFoldDB" id="A0A383DWY3"/>
<evidence type="ECO:0000313" key="4">
    <source>
        <dbReference type="EMBL" id="SVE49001.1"/>
    </source>
</evidence>
<sequence length="233" mass="26183">LEDASGQLCCRWWNINYISRYFKIGDEVLVYGKLSKGKTAAIDHPETEIIENDDNATIHVNRIVPVYPLTEGLSQRWLRQFMYNLVPPSLNLIIEPEYSAAGLPSRRDAVSTLHFPNELDQISTARRRLALDEFVELQQVLRRRRNNLQSKAIALPCVGDGSFIKPFLKQIGFHLTDSQRAVSMEIDGDLNGKHPMRRLLQGDVGSGKTIVAALAVLRVLESGFNGLIMAPTE</sequence>
<evidence type="ECO:0000256" key="1">
    <source>
        <dbReference type="ARBA" id="ARBA00022801"/>
    </source>
</evidence>
<accession>A0A383DWY3</accession>
<evidence type="ECO:0000259" key="3">
    <source>
        <dbReference type="Pfam" id="PF17191"/>
    </source>
</evidence>
<dbReference type="SUPFAM" id="SSF50249">
    <property type="entry name" value="Nucleic acid-binding proteins"/>
    <property type="match status" value="1"/>
</dbReference>
<reference evidence="4" key="1">
    <citation type="submission" date="2018-05" db="EMBL/GenBank/DDBJ databases">
        <authorList>
            <person name="Lanie J.A."/>
            <person name="Ng W.-L."/>
            <person name="Kazmierczak K.M."/>
            <person name="Andrzejewski T.M."/>
            <person name="Davidsen T.M."/>
            <person name="Wayne K.J."/>
            <person name="Tettelin H."/>
            <person name="Glass J.I."/>
            <person name="Rusch D."/>
            <person name="Podicherti R."/>
            <person name="Tsui H.-C.T."/>
            <person name="Winkler M.E."/>
        </authorList>
    </citation>
    <scope>NUCLEOTIDE SEQUENCE</scope>
</reference>
<keyword evidence="1" id="KW-0378">Hydrolase</keyword>
<dbReference type="InterPro" id="IPR012340">
    <property type="entry name" value="NA-bd_OB-fold"/>
</dbReference>